<keyword evidence="4" id="KW-0479">Metal-binding</keyword>
<comment type="similarity">
    <text evidence="7">Belongs to the RNA polymerase beta' chain family.</text>
</comment>
<evidence type="ECO:0000259" key="9">
    <source>
        <dbReference type="SMART" id="SM00663"/>
    </source>
</evidence>
<dbReference type="CDD" id="cd01609">
    <property type="entry name" value="RNAP_beta'_N"/>
    <property type="match status" value="1"/>
</dbReference>
<dbReference type="InterPro" id="IPR042102">
    <property type="entry name" value="RNA_pol_Rpb1_3_sf"/>
</dbReference>
<sequence>MRGLRGRAGSSMNVAERFVLGSLRGAMCAPFDRVKVCMASPLQIRSWSHGEVLTAATVNQRSMIPEAHGLFCTEIFGPAMAHECMCGRYAGAQHNGIICECCGVEISPSYARRLRMGHIELASPVMHAWFSRPSSPHVGTILGLPHRDVVRIARRQACLIRPPGVTLCRDLTMASMEDSIARPVGMQQGRAYSGCDGLRRLLASISMEREVHDTTERIASPRLTDSQRGSMICRLRMLSSLLQFGARPEWMILTVIPVLPAGLRPMIRSAGRDAASSDLNDLYRGVINCNNRLRRLIALRAPQSIVAAEHDLLQRSVDDLIDGTARQRNALQHCRPRSLSEALRGKTGRFRQHMLGKRVDYSGRSVIVVGPDLGMHQCGLPICMALELFRPFVAGALIRGGMAAQRARAEVSAGSTAAVAALRHAIRHHPVLLNRAPTLHRLSVQAFYPTLVEGLAIRLNPLVCAPFNADFDGDQMAVHVPLSLEAKTEARMLLLPCNNLLLPASGYPSSAPSQDMVLGIYYMTCGPEDGNLCSLGIADSAALQMESGWSRSHSRAMVVVRESLRHRGSYSEFSVLHNTTVGRAFLSRALPAGTPFHIVNRTISKSVLVEVMNEAARRCAPLCLKGMAEWLMVAGFNAATQAGISLCIEDMRTPVNKGVTIACSWRMISRLHRSHNSGVLTCTRLDHATTRLWQETSELVSCMLALELARQGSSTLAATNAVHLMSSSGSRGSKEQVKQLSGMRGLMVRPDGTILGTPVTSSFRDGLSAVEYAMSAHGARKGLADTALRTADSGYLTRRLVDASHDVIITELDCGTCAGVTVGQPQLNRTAVDRALAWCMGRYTASDVQSEAGGVLYQRNTPITMDVLEDSLLRSVAGIDIRSPLHCESTHGVCAMCYGQDLCTLSRVNMGAAVGVVAAQSIGEPGTQLTMRTFHIGGIASSRSHDVMACHSGVVRYIPCTHSVTPHGVRVASEHNGSVQVHDRRGCSRESHAIPHGSILHHADGDKVAAGEVLISWDAVTTPVVAKHDSLAQTCADCIRLTRSDGSYCTVMLSAGAEVAIGATQYVRRGQVIATEPAHAEGNTDITGGLARMASLFEARQAPRRHNEPDASCWLHGILRRNGPTALLQRMQDDVQSILEPQGVRVNNKHLEIIARQMLRCVRVVHSGDSAFHEGEHVARSEAARANVALRQQNRRTAAYEHTLLGITKSALSTESFISAASFQETTRVIATAASCGRRDLLRGLKENVIVGRMIPAGTGFVFHAHRRLNADAEPASKAGEEEVRSQEQEPSTKGMPSASRGVHEGVHHDAKEAKLSAPKSSKGTAVKSSGSHILHRRRRTQSTGAFHGAGARR</sequence>
<feature type="compositionally biased region" description="Basic and acidic residues" evidence="8">
    <location>
        <begin position="1302"/>
        <end position="1315"/>
    </location>
</feature>
<comment type="catalytic activity">
    <reaction evidence="6 7">
        <text>RNA(n) + a ribonucleoside 5'-triphosphate = RNA(n+1) + diphosphate</text>
        <dbReference type="Rhea" id="RHEA:21248"/>
        <dbReference type="Rhea" id="RHEA-COMP:14527"/>
        <dbReference type="Rhea" id="RHEA-COMP:17342"/>
        <dbReference type="ChEBI" id="CHEBI:33019"/>
        <dbReference type="ChEBI" id="CHEBI:61557"/>
        <dbReference type="ChEBI" id="CHEBI:140395"/>
        <dbReference type="EC" id="2.7.7.6"/>
    </reaction>
</comment>
<dbReference type="EC" id="2.7.7.6" evidence="7"/>
<evidence type="ECO:0000256" key="8">
    <source>
        <dbReference type="SAM" id="MobiDB-lite"/>
    </source>
</evidence>
<dbReference type="SUPFAM" id="SSF64484">
    <property type="entry name" value="beta and beta-prime subunits of DNA dependent RNA-polymerase"/>
    <property type="match status" value="1"/>
</dbReference>
<gene>
    <name evidence="10" type="primary">rpoC</name>
    <name evidence="10" type="ORF">TREMTM_C_01290</name>
</gene>
<dbReference type="Gene3D" id="1.10.132.30">
    <property type="match status" value="1"/>
</dbReference>
<dbReference type="Gene3D" id="1.10.1790.20">
    <property type="match status" value="1"/>
</dbReference>
<name>A0A1C3K9C8_TREPR</name>
<feature type="domain" description="RNA polymerase N-terminal" evidence="9">
    <location>
        <begin position="249"/>
        <end position="524"/>
    </location>
</feature>
<dbReference type="Gene3D" id="1.10.150.390">
    <property type="match status" value="1"/>
</dbReference>
<dbReference type="Pfam" id="PF04998">
    <property type="entry name" value="RNA_pol_Rpb1_5"/>
    <property type="match status" value="1"/>
</dbReference>
<dbReference type="Gene3D" id="1.10.274.100">
    <property type="entry name" value="RNA polymerase Rpb1, domain 3"/>
    <property type="match status" value="2"/>
</dbReference>
<dbReference type="InterPro" id="IPR044893">
    <property type="entry name" value="RNA_pol_Rpb1_clamp_domain"/>
</dbReference>
<accession>A0A1C3K9C8</accession>
<dbReference type="InterPro" id="IPR045867">
    <property type="entry name" value="DNA-dir_RpoC_beta_prime"/>
</dbReference>
<reference evidence="11" key="1">
    <citation type="submission" date="2016-04" db="EMBL/GenBank/DDBJ databases">
        <authorList>
            <person name="Szabo Gitta"/>
        </authorList>
    </citation>
    <scope>NUCLEOTIDE SEQUENCE [LARGE SCALE GENOMIC DNA]</scope>
</reference>
<dbReference type="SMART" id="SM00663">
    <property type="entry name" value="RPOLA_N"/>
    <property type="match status" value="1"/>
</dbReference>
<evidence type="ECO:0000256" key="6">
    <source>
        <dbReference type="ARBA" id="ARBA00048552"/>
    </source>
</evidence>
<dbReference type="Pfam" id="PF00623">
    <property type="entry name" value="RNA_pol_Rpb1_2"/>
    <property type="match status" value="2"/>
</dbReference>
<evidence type="ECO:0000256" key="2">
    <source>
        <dbReference type="ARBA" id="ARBA00022679"/>
    </source>
</evidence>
<dbReference type="GO" id="GO:0000428">
    <property type="term" value="C:DNA-directed RNA polymerase complex"/>
    <property type="evidence" value="ECO:0007669"/>
    <property type="project" value="UniProtKB-KW"/>
</dbReference>
<dbReference type="InterPro" id="IPR007083">
    <property type="entry name" value="RNA_pol_Rpb1_4"/>
</dbReference>
<dbReference type="EMBL" id="FLRF01000003">
    <property type="protein sequence ID" value="SBT63055.1"/>
    <property type="molecule type" value="Genomic_DNA"/>
</dbReference>
<feature type="compositionally biased region" description="Basic and acidic residues" evidence="8">
    <location>
        <begin position="1279"/>
        <end position="1288"/>
    </location>
</feature>
<evidence type="ECO:0000256" key="1">
    <source>
        <dbReference type="ARBA" id="ARBA00022478"/>
    </source>
</evidence>
<dbReference type="GO" id="GO:0003677">
    <property type="term" value="F:DNA binding"/>
    <property type="evidence" value="ECO:0007669"/>
    <property type="project" value="InterPro"/>
</dbReference>
<feature type="compositionally biased region" description="Polar residues" evidence="8">
    <location>
        <begin position="1319"/>
        <end position="1332"/>
    </location>
</feature>
<dbReference type="Gene3D" id="4.10.860.120">
    <property type="entry name" value="RNA polymerase II, clamp domain"/>
    <property type="match status" value="1"/>
</dbReference>
<dbReference type="InterPro" id="IPR038120">
    <property type="entry name" value="Rpb1_funnel_sf"/>
</dbReference>
<dbReference type="CDD" id="cd02655">
    <property type="entry name" value="RNAP_beta'_C"/>
    <property type="match status" value="1"/>
</dbReference>
<dbReference type="PANTHER" id="PTHR19376:SF54">
    <property type="entry name" value="DNA-DIRECTED RNA POLYMERASE SUBUNIT BETA"/>
    <property type="match status" value="1"/>
</dbReference>
<keyword evidence="5 7" id="KW-0804">Transcription</keyword>
<evidence type="ECO:0000256" key="5">
    <source>
        <dbReference type="ARBA" id="ARBA00023163"/>
    </source>
</evidence>
<dbReference type="InterPro" id="IPR007080">
    <property type="entry name" value="RNA_pol_Rpb1_1"/>
</dbReference>
<dbReference type="Gene3D" id="2.40.50.100">
    <property type="match status" value="1"/>
</dbReference>
<dbReference type="GO" id="GO:0006351">
    <property type="term" value="P:DNA-templated transcription"/>
    <property type="evidence" value="ECO:0007669"/>
    <property type="project" value="InterPro"/>
</dbReference>
<dbReference type="InterPro" id="IPR007081">
    <property type="entry name" value="RNA_pol_Rpb1_5"/>
</dbReference>
<dbReference type="GO" id="GO:0046872">
    <property type="term" value="F:metal ion binding"/>
    <property type="evidence" value="ECO:0007669"/>
    <property type="project" value="UniProtKB-KW"/>
</dbReference>
<feature type="region of interest" description="Disordered" evidence="8">
    <location>
        <begin position="1273"/>
        <end position="1354"/>
    </location>
</feature>
<dbReference type="InterPro" id="IPR006592">
    <property type="entry name" value="RNA_pol_N"/>
</dbReference>
<keyword evidence="3 7" id="KW-0548">Nucleotidyltransferase</keyword>
<comment type="function">
    <text evidence="7">DNA-dependent RNA polymerase catalyzes the transcription of DNA into RNA using the four ribonucleoside triphosphates as substrates.</text>
</comment>
<organism evidence="10 11">
    <name type="scientific">Tremblaya princeps</name>
    <dbReference type="NCBI Taxonomy" id="189385"/>
    <lineage>
        <taxon>Bacteria</taxon>
        <taxon>Pseudomonadati</taxon>
        <taxon>Pseudomonadota</taxon>
        <taxon>Betaproteobacteria</taxon>
        <taxon>Candidatus Tremblayella</taxon>
    </lineage>
</organism>
<dbReference type="Pfam" id="PF04983">
    <property type="entry name" value="RNA_pol_Rpb1_3"/>
    <property type="match status" value="1"/>
</dbReference>
<evidence type="ECO:0000313" key="11">
    <source>
        <dbReference type="Proteomes" id="UP000092845"/>
    </source>
</evidence>
<evidence type="ECO:0000256" key="3">
    <source>
        <dbReference type="ARBA" id="ARBA00022695"/>
    </source>
</evidence>
<evidence type="ECO:0000313" key="10">
    <source>
        <dbReference type="EMBL" id="SBT63055.1"/>
    </source>
</evidence>
<dbReference type="Proteomes" id="UP000092845">
    <property type="component" value="Unassembled WGS sequence"/>
</dbReference>
<dbReference type="Pfam" id="PF05000">
    <property type="entry name" value="RNA_pol_Rpb1_4"/>
    <property type="match status" value="1"/>
</dbReference>
<keyword evidence="1 7" id="KW-0240">DNA-directed RNA polymerase</keyword>
<dbReference type="InterPro" id="IPR000722">
    <property type="entry name" value="RNA_pol_asu"/>
</dbReference>
<proteinExistence type="inferred from homology"/>
<dbReference type="InterPro" id="IPR007066">
    <property type="entry name" value="RNA_pol_Rpb1_3"/>
</dbReference>
<dbReference type="PANTHER" id="PTHR19376">
    <property type="entry name" value="DNA-DIRECTED RNA POLYMERASE"/>
    <property type="match status" value="1"/>
</dbReference>
<dbReference type="Pfam" id="PF04997">
    <property type="entry name" value="RNA_pol_Rpb1_1"/>
    <property type="match status" value="1"/>
</dbReference>
<evidence type="ECO:0000256" key="7">
    <source>
        <dbReference type="RuleBase" id="RU004279"/>
    </source>
</evidence>
<keyword evidence="2 7" id="KW-0808">Transferase</keyword>
<dbReference type="GO" id="GO:0003899">
    <property type="term" value="F:DNA-directed RNA polymerase activity"/>
    <property type="evidence" value="ECO:0007669"/>
    <property type="project" value="UniProtKB-EC"/>
</dbReference>
<evidence type="ECO:0000256" key="4">
    <source>
        <dbReference type="ARBA" id="ARBA00022723"/>
    </source>
</evidence>
<protein>
    <recommendedName>
        <fullName evidence="7">DNA-directed RNA polymerase subunit</fullName>
        <ecNumber evidence="7">2.7.7.6</ecNumber>
    </recommendedName>
</protein>
<dbReference type="Gene3D" id="2.40.40.20">
    <property type="match status" value="1"/>
</dbReference>